<evidence type="ECO:0000256" key="1">
    <source>
        <dbReference type="SAM" id="SignalP"/>
    </source>
</evidence>
<comment type="caution">
    <text evidence="2">The sequence shown here is derived from an EMBL/GenBank/DDBJ whole genome shotgun (WGS) entry which is preliminary data.</text>
</comment>
<dbReference type="Pfam" id="PF12228">
    <property type="entry name" value="DUF3604"/>
    <property type="match status" value="1"/>
</dbReference>
<dbReference type="EMBL" id="AQQR01000013">
    <property type="protein sequence ID" value="OWU70028.1"/>
    <property type="molecule type" value="Genomic_DNA"/>
</dbReference>
<protein>
    <recommendedName>
        <fullName evidence="4">DUF3604 domain-containing protein</fullName>
    </recommendedName>
</protein>
<evidence type="ECO:0000313" key="2">
    <source>
        <dbReference type="EMBL" id="OWU70028.1"/>
    </source>
</evidence>
<sequence>MTFSLRLTLFAGAAVLATPAAAQQAAVTTDAGTIDPARIERFFGQPAYSPYAGRAFPALPLWGEQHLHTSWSPDAFGGGTRVGPDDALRYAKGDEITSSTGQPVKLSRPYDWMVVADHSDALGVVASVYEGDPALMSDPVLKGWHDGRREGGDAAMAVVMEMITLQGQGDLPPAMTDPTTQMDMWQKMTEIVEGHDDPGVFTALIGYEWTSNYGGGNNLHRNVIYRGNKAEADQVRPLTTFDTELPRELWDWMEAYEEKTGGRLLAVPHNGNLSNGLMFATETPDGLPIDADWAARRARWEPLYEVTQSKGTSEQHPSLAPADEFADFEIWDKGNLNVVPKEPGMIPFEYAREALKRGLKLEDELGANPFKFGLLGSTDDHTGISSAEENNFFGKFPASEPGPERSTGNAFDFEGRTVKDWQLGASGLTAVWATENTRAAIWDAMKRKEVYGTTGSRIFVRFFGGWDFAPEDAQRRDPAVVGYGKGVPMGGDLPPASDGSSAPSFLVAALKDPISGNLDRIQIVKGWVDADGDLREKIFDVAWSGDRAPDAEGKVPPVGDTVDVAGATWTNTIGAPELIAVWQDPEFDPALKAFYYARVIEIPTPRWTAYDAAYFEESDFAPEVPMTVTERAYTSPIWYAPD</sequence>
<dbReference type="RefSeq" id="WP_088651955.1">
    <property type="nucleotide sequence ID" value="NZ_AQQR01000013.1"/>
</dbReference>
<keyword evidence="3" id="KW-1185">Reference proteome</keyword>
<evidence type="ECO:0000313" key="3">
    <source>
        <dbReference type="Proteomes" id="UP000215377"/>
    </source>
</evidence>
<dbReference type="InterPro" id="IPR022028">
    <property type="entry name" value="DUF3604"/>
</dbReference>
<dbReference type="AlphaFoldDB" id="A0A225NH90"/>
<name>A0A225NH90_9RHOB</name>
<evidence type="ECO:0008006" key="4">
    <source>
        <dbReference type="Google" id="ProtNLM"/>
    </source>
</evidence>
<feature type="signal peptide" evidence="1">
    <location>
        <begin position="1"/>
        <end position="22"/>
    </location>
</feature>
<accession>A0A225NH90</accession>
<reference evidence="2 3" key="1">
    <citation type="submission" date="2013-04" db="EMBL/GenBank/DDBJ databases">
        <title>Oceanicola sp. 22II1-22F33 Genome Sequencing.</title>
        <authorList>
            <person name="Lai Q."/>
            <person name="Li G."/>
            <person name="Shao Z."/>
        </authorList>
    </citation>
    <scope>NUCLEOTIDE SEQUENCE [LARGE SCALE GENOMIC DNA]</scope>
    <source>
        <strain evidence="2 3">22II1-22F33</strain>
    </source>
</reference>
<gene>
    <name evidence="2" type="ORF">ATO3_21390</name>
</gene>
<proteinExistence type="predicted"/>
<dbReference type="OrthoDB" id="543560at2"/>
<keyword evidence="1" id="KW-0732">Signal</keyword>
<dbReference type="Proteomes" id="UP000215377">
    <property type="component" value="Unassembled WGS sequence"/>
</dbReference>
<feature type="chain" id="PRO_5012488633" description="DUF3604 domain-containing protein" evidence="1">
    <location>
        <begin position="23"/>
        <end position="642"/>
    </location>
</feature>
<organism evidence="2 3">
    <name type="scientific">Marinibacterium profundimaris</name>
    <dbReference type="NCBI Taxonomy" id="1679460"/>
    <lineage>
        <taxon>Bacteria</taxon>
        <taxon>Pseudomonadati</taxon>
        <taxon>Pseudomonadota</taxon>
        <taxon>Alphaproteobacteria</taxon>
        <taxon>Rhodobacterales</taxon>
        <taxon>Paracoccaceae</taxon>
        <taxon>Marinibacterium</taxon>
    </lineage>
</organism>